<keyword evidence="3" id="KW-1185">Reference proteome</keyword>
<dbReference type="Proteomes" id="UP000228976">
    <property type="component" value="Unassembled WGS sequence"/>
</dbReference>
<comment type="caution">
    <text evidence="2">The sequence shown here is derived from an EMBL/GenBank/DDBJ whole genome shotgun (WGS) entry which is preliminary data.</text>
</comment>
<keyword evidence="1" id="KW-0812">Transmembrane</keyword>
<evidence type="ECO:0000313" key="2">
    <source>
        <dbReference type="EMBL" id="OZG56437.1"/>
    </source>
</evidence>
<organism evidence="2 3">
    <name type="scientific">Aeriscardovia aeriphila</name>
    <dbReference type="NCBI Taxonomy" id="218139"/>
    <lineage>
        <taxon>Bacteria</taxon>
        <taxon>Bacillati</taxon>
        <taxon>Actinomycetota</taxon>
        <taxon>Actinomycetes</taxon>
        <taxon>Bifidobacteriales</taxon>
        <taxon>Bifidobacteriaceae</taxon>
        <taxon>Aeriscardovia</taxon>
    </lineage>
</organism>
<evidence type="ECO:0000256" key="1">
    <source>
        <dbReference type="SAM" id="Phobius"/>
    </source>
</evidence>
<evidence type="ECO:0000313" key="3">
    <source>
        <dbReference type="Proteomes" id="UP000228976"/>
    </source>
</evidence>
<feature type="transmembrane region" description="Helical" evidence="1">
    <location>
        <begin position="22"/>
        <end position="44"/>
    </location>
</feature>
<name>A0A261FB99_9BIFI</name>
<sequence length="102" mass="12019">MGGWHLESWDFSCHRFTIPSRFLLLGFHVISFYMMNCINTHLIIKPAAQKSDGLTRLFQELILKQCRHDFGVVILLNERLQRLQRRMHLDVVPDCLTLVILI</sequence>
<proteinExistence type="predicted"/>
<dbReference type="AlphaFoldDB" id="A0A261FB99"/>
<gene>
    <name evidence="2" type="ORF">AEAE_0925</name>
</gene>
<reference evidence="2 3" key="1">
    <citation type="journal article" date="2017" name="BMC Genomics">
        <title>Comparative genomic and phylogenomic analyses of the Bifidobacteriaceae family.</title>
        <authorList>
            <person name="Lugli G.A."/>
            <person name="Milani C."/>
            <person name="Turroni F."/>
            <person name="Duranti S."/>
            <person name="Mancabelli L."/>
            <person name="Mangifesta M."/>
            <person name="Ferrario C."/>
            <person name="Modesto M."/>
            <person name="Mattarelli P."/>
            <person name="Jiri K."/>
            <person name="van Sinderen D."/>
            <person name="Ventura M."/>
        </authorList>
    </citation>
    <scope>NUCLEOTIDE SEQUENCE [LARGE SCALE GENOMIC DNA]</scope>
    <source>
        <strain evidence="2 3">LMG 21773</strain>
    </source>
</reference>
<dbReference type="EMBL" id="MWWU01000002">
    <property type="protein sequence ID" value="OZG56437.1"/>
    <property type="molecule type" value="Genomic_DNA"/>
</dbReference>
<keyword evidence="1" id="KW-1133">Transmembrane helix</keyword>
<protein>
    <submittedName>
        <fullName evidence="2">Uncharacterized protein</fullName>
    </submittedName>
</protein>
<accession>A0A261FB99</accession>
<keyword evidence="1" id="KW-0472">Membrane</keyword>